<dbReference type="InterPro" id="IPR036179">
    <property type="entry name" value="Ig-like_dom_sf"/>
</dbReference>
<dbReference type="EMBL" id="CALNXJ010000097">
    <property type="protein sequence ID" value="CAH3163851.1"/>
    <property type="molecule type" value="Genomic_DNA"/>
</dbReference>
<sequence length="163" mass="17908">ITNDYTSIILFGAKRTDEGNYKLTLVSSKDRERTESKLEISILFKPEVTIDGDQEQYVAKGSNIRLICRFDASPPVSEVQWIKDGTVIAGNSSKLISDSRVAILSFNGSQIQLLITAASRKDGGNYTCSVTNILNSTRETTQITIEDKPEIITHPHSITTGEG</sequence>
<proteinExistence type="predicted"/>
<feature type="domain" description="Ig-like" evidence="3">
    <location>
        <begin position="46"/>
        <end position="146"/>
    </location>
</feature>
<accession>A0AAU9Y0U5</accession>
<dbReference type="SUPFAM" id="SSF48726">
    <property type="entry name" value="Immunoglobulin"/>
    <property type="match status" value="1"/>
</dbReference>
<organism evidence="4 5">
    <name type="scientific">Pocillopora meandrina</name>
    <dbReference type="NCBI Taxonomy" id="46732"/>
    <lineage>
        <taxon>Eukaryota</taxon>
        <taxon>Metazoa</taxon>
        <taxon>Cnidaria</taxon>
        <taxon>Anthozoa</taxon>
        <taxon>Hexacorallia</taxon>
        <taxon>Scleractinia</taxon>
        <taxon>Astrocoeniina</taxon>
        <taxon>Pocilloporidae</taxon>
        <taxon>Pocillopora</taxon>
    </lineage>
</organism>
<dbReference type="GO" id="GO:0008046">
    <property type="term" value="F:axon guidance receptor activity"/>
    <property type="evidence" value="ECO:0007669"/>
    <property type="project" value="TreeGrafter"/>
</dbReference>
<protein>
    <recommendedName>
        <fullName evidence="3">Ig-like domain-containing protein</fullName>
    </recommendedName>
</protein>
<dbReference type="Pfam" id="PF13927">
    <property type="entry name" value="Ig_3"/>
    <property type="match status" value="1"/>
</dbReference>
<evidence type="ECO:0000313" key="4">
    <source>
        <dbReference type="EMBL" id="CAH3163851.1"/>
    </source>
</evidence>
<evidence type="ECO:0000259" key="3">
    <source>
        <dbReference type="PROSITE" id="PS50835"/>
    </source>
</evidence>
<dbReference type="InterPro" id="IPR050958">
    <property type="entry name" value="Cell_Adh-Cytoskel_Orgn"/>
</dbReference>
<evidence type="ECO:0000313" key="5">
    <source>
        <dbReference type="Proteomes" id="UP001159428"/>
    </source>
</evidence>
<feature type="non-terminal residue" evidence="4">
    <location>
        <position position="1"/>
    </location>
</feature>
<feature type="non-terminal residue" evidence="4">
    <location>
        <position position="163"/>
    </location>
</feature>
<dbReference type="Proteomes" id="UP001159428">
    <property type="component" value="Unassembled WGS sequence"/>
</dbReference>
<dbReference type="PANTHER" id="PTHR45080">
    <property type="entry name" value="CONTACTIN 5"/>
    <property type="match status" value="1"/>
</dbReference>
<evidence type="ECO:0000256" key="1">
    <source>
        <dbReference type="ARBA" id="ARBA00022729"/>
    </source>
</evidence>
<dbReference type="PROSITE" id="PS50835">
    <property type="entry name" value="IG_LIKE"/>
    <property type="match status" value="1"/>
</dbReference>
<reference evidence="4 5" key="1">
    <citation type="submission" date="2022-05" db="EMBL/GenBank/DDBJ databases">
        <authorList>
            <consortium name="Genoscope - CEA"/>
            <person name="William W."/>
        </authorList>
    </citation>
    <scope>NUCLEOTIDE SEQUENCE [LARGE SCALE GENOMIC DNA]</scope>
</reference>
<dbReference type="GO" id="GO:0043025">
    <property type="term" value="C:neuronal cell body"/>
    <property type="evidence" value="ECO:0007669"/>
    <property type="project" value="TreeGrafter"/>
</dbReference>
<dbReference type="PANTHER" id="PTHR45080:SF8">
    <property type="entry name" value="IG-LIKE DOMAIN-CONTAINING PROTEIN"/>
    <property type="match status" value="1"/>
</dbReference>
<keyword evidence="2" id="KW-1015">Disulfide bond</keyword>
<keyword evidence="5" id="KW-1185">Reference proteome</keyword>
<dbReference type="GO" id="GO:0007156">
    <property type="term" value="P:homophilic cell adhesion via plasma membrane adhesion molecules"/>
    <property type="evidence" value="ECO:0007669"/>
    <property type="project" value="TreeGrafter"/>
</dbReference>
<dbReference type="SMART" id="SM00409">
    <property type="entry name" value="IG"/>
    <property type="match status" value="1"/>
</dbReference>
<gene>
    <name evidence="4" type="ORF">PMEA_00035783</name>
</gene>
<dbReference type="SMART" id="SM00408">
    <property type="entry name" value="IGc2"/>
    <property type="match status" value="1"/>
</dbReference>
<dbReference type="InterPro" id="IPR003598">
    <property type="entry name" value="Ig_sub2"/>
</dbReference>
<name>A0AAU9Y0U5_9CNID</name>
<dbReference type="GO" id="GO:0030424">
    <property type="term" value="C:axon"/>
    <property type="evidence" value="ECO:0007669"/>
    <property type="project" value="TreeGrafter"/>
</dbReference>
<comment type="caution">
    <text evidence="4">The sequence shown here is derived from an EMBL/GenBank/DDBJ whole genome shotgun (WGS) entry which is preliminary data.</text>
</comment>
<dbReference type="InterPro" id="IPR013783">
    <property type="entry name" value="Ig-like_fold"/>
</dbReference>
<dbReference type="InterPro" id="IPR007110">
    <property type="entry name" value="Ig-like_dom"/>
</dbReference>
<evidence type="ECO:0000256" key="2">
    <source>
        <dbReference type="ARBA" id="ARBA00023157"/>
    </source>
</evidence>
<dbReference type="GO" id="GO:0050808">
    <property type="term" value="P:synapse organization"/>
    <property type="evidence" value="ECO:0007669"/>
    <property type="project" value="TreeGrafter"/>
</dbReference>
<dbReference type="AlphaFoldDB" id="A0AAU9Y0U5"/>
<dbReference type="InterPro" id="IPR003599">
    <property type="entry name" value="Ig_sub"/>
</dbReference>
<keyword evidence="1" id="KW-0732">Signal</keyword>
<dbReference type="GO" id="GO:0005886">
    <property type="term" value="C:plasma membrane"/>
    <property type="evidence" value="ECO:0007669"/>
    <property type="project" value="TreeGrafter"/>
</dbReference>
<dbReference type="Gene3D" id="2.60.40.10">
    <property type="entry name" value="Immunoglobulins"/>
    <property type="match status" value="1"/>
</dbReference>